<dbReference type="GO" id="GO:0009055">
    <property type="term" value="F:electron transfer activity"/>
    <property type="evidence" value="ECO:0007669"/>
    <property type="project" value="InterPro"/>
</dbReference>
<dbReference type="InterPro" id="IPR008254">
    <property type="entry name" value="Flavodoxin/NO_synth"/>
</dbReference>
<dbReference type="InterPro" id="IPR029039">
    <property type="entry name" value="Flavoprotein-like_sf"/>
</dbReference>
<feature type="domain" description="Flavodoxin-like" evidence="1">
    <location>
        <begin position="4"/>
        <end position="165"/>
    </location>
</feature>
<proteinExistence type="predicted"/>
<dbReference type="GO" id="GO:0010181">
    <property type="term" value="F:FMN binding"/>
    <property type="evidence" value="ECO:0007669"/>
    <property type="project" value="InterPro"/>
</dbReference>
<evidence type="ECO:0000313" key="3">
    <source>
        <dbReference type="Proteomes" id="UP000306740"/>
    </source>
</evidence>
<sequence>MARADVVYESIWGNTEAVARAVADGVASVLGERAVDVREAEAADGLGPEVVLLVVGGPTHAFGMSRPATRESAKDRGATAVPGAGIREWIDGLASPRTAVAVATFDTRTVSPRLPGSAAKKALKRLVALGFEPAAKPETFGVHGYEGPLADGELERARAWGVTLAERAESRGAGG</sequence>
<dbReference type="RefSeq" id="WP_139086792.1">
    <property type="nucleotide sequence ID" value="NZ_VDFR01000041.1"/>
</dbReference>
<dbReference type="PROSITE" id="PS50902">
    <property type="entry name" value="FLAVODOXIN_LIKE"/>
    <property type="match status" value="1"/>
</dbReference>
<dbReference type="SUPFAM" id="SSF52218">
    <property type="entry name" value="Flavoproteins"/>
    <property type="match status" value="1"/>
</dbReference>
<name>A0A5C4MPR1_9ACTN</name>
<dbReference type="EMBL" id="VDFR01000041">
    <property type="protein sequence ID" value="TNC47858.1"/>
    <property type="molecule type" value="Genomic_DNA"/>
</dbReference>
<dbReference type="Proteomes" id="UP000306740">
    <property type="component" value="Unassembled WGS sequence"/>
</dbReference>
<gene>
    <name evidence="2" type="ORF">FHE65_08730</name>
</gene>
<dbReference type="InterPro" id="IPR001226">
    <property type="entry name" value="Flavodoxin_CS"/>
</dbReference>
<dbReference type="Gene3D" id="3.40.50.360">
    <property type="match status" value="1"/>
</dbReference>
<accession>A0A5C4MPR1</accession>
<dbReference type="Pfam" id="PF00258">
    <property type="entry name" value="Flavodoxin_1"/>
    <property type="match status" value="1"/>
</dbReference>
<dbReference type="PROSITE" id="PS00201">
    <property type="entry name" value="FLAVODOXIN"/>
    <property type="match status" value="1"/>
</dbReference>
<dbReference type="OrthoDB" id="3253043at2"/>
<organism evidence="2 3">
    <name type="scientific">Mumia zhuanghuii</name>
    <dbReference type="NCBI Taxonomy" id="2585211"/>
    <lineage>
        <taxon>Bacteria</taxon>
        <taxon>Bacillati</taxon>
        <taxon>Actinomycetota</taxon>
        <taxon>Actinomycetes</taxon>
        <taxon>Propionibacteriales</taxon>
        <taxon>Nocardioidaceae</taxon>
        <taxon>Mumia</taxon>
    </lineage>
</organism>
<evidence type="ECO:0000259" key="1">
    <source>
        <dbReference type="PROSITE" id="PS50902"/>
    </source>
</evidence>
<protein>
    <recommendedName>
        <fullName evidence="1">Flavodoxin-like domain-containing protein</fullName>
    </recommendedName>
</protein>
<reference evidence="2 3" key="1">
    <citation type="submission" date="2019-05" db="EMBL/GenBank/DDBJ databases">
        <title>Mumia sp. nov., isolated from the intestinal contents of plateau pika (Ochotona curzoniae) in the Qinghai-Tibet plateau of China.</title>
        <authorList>
            <person name="Tian Z."/>
        </authorList>
    </citation>
    <scope>NUCLEOTIDE SEQUENCE [LARGE SCALE GENOMIC DNA]</scope>
    <source>
        <strain evidence="3">527</strain>
    </source>
</reference>
<comment type="caution">
    <text evidence="2">The sequence shown here is derived from an EMBL/GenBank/DDBJ whole genome shotgun (WGS) entry which is preliminary data.</text>
</comment>
<dbReference type="AlphaFoldDB" id="A0A5C4MPR1"/>
<evidence type="ECO:0000313" key="2">
    <source>
        <dbReference type="EMBL" id="TNC47858.1"/>
    </source>
</evidence>